<evidence type="ECO:0000256" key="1">
    <source>
        <dbReference type="SAM" id="MobiDB-lite"/>
    </source>
</evidence>
<proteinExistence type="predicted"/>
<accession>A0ABN1IEQ3</accession>
<feature type="region of interest" description="Disordered" evidence="1">
    <location>
        <begin position="1"/>
        <end position="37"/>
    </location>
</feature>
<reference evidence="2 3" key="1">
    <citation type="journal article" date="2019" name="Int. J. Syst. Evol. Microbiol.">
        <title>The Global Catalogue of Microorganisms (GCM) 10K type strain sequencing project: providing services to taxonomists for standard genome sequencing and annotation.</title>
        <authorList>
            <consortium name="The Broad Institute Genomics Platform"/>
            <consortium name="The Broad Institute Genome Sequencing Center for Infectious Disease"/>
            <person name="Wu L."/>
            <person name="Ma J."/>
        </authorList>
    </citation>
    <scope>NUCLEOTIDE SEQUENCE [LARGE SCALE GENOMIC DNA]</scope>
    <source>
        <strain evidence="2 3">JCM 15421</strain>
    </source>
</reference>
<comment type="caution">
    <text evidence="2">The sequence shown here is derived from an EMBL/GenBank/DDBJ whole genome shotgun (WGS) entry which is preliminary data.</text>
</comment>
<dbReference type="EMBL" id="BAAAEU010000006">
    <property type="protein sequence ID" value="GAA0710824.1"/>
    <property type="molecule type" value="Genomic_DNA"/>
</dbReference>
<evidence type="ECO:0000313" key="2">
    <source>
        <dbReference type="EMBL" id="GAA0710824.1"/>
    </source>
</evidence>
<sequence length="95" mass="9978">MANGIATATPSTCNTQRASHAGSRLGHCSNNPNASIATSPSVTVRISKDINPDFQPRPSGSPIKIDAHSVNRTRRHPSNKAKPRGFAGTIDACMV</sequence>
<organism evidence="2 3">
    <name type="scientific">Dokdonella soli</name>
    <dbReference type="NCBI Taxonomy" id="529810"/>
    <lineage>
        <taxon>Bacteria</taxon>
        <taxon>Pseudomonadati</taxon>
        <taxon>Pseudomonadota</taxon>
        <taxon>Gammaproteobacteria</taxon>
        <taxon>Lysobacterales</taxon>
        <taxon>Rhodanobacteraceae</taxon>
        <taxon>Dokdonella</taxon>
    </lineage>
</organism>
<keyword evidence="3" id="KW-1185">Reference proteome</keyword>
<feature type="compositionally biased region" description="Polar residues" evidence="1">
    <location>
        <begin position="28"/>
        <end position="37"/>
    </location>
</feature>
<dbReference type="Proteomes" id="UP001501523">
    <property type="component" value="Unassembled WGS sequence"/>
</dbReference>
<name>A0ABN1IEQ3_9GAMM</name>
<gene>
    <name evidence="2" type="ORF">GCM10009105_12300</name>
</gene>
<feature type="compositionally biased region" description="Polar residues" evidence="1">
    <location>
        <begin position="1"/>
        <end position="18"/>
    </location>
</feature>
<protein>
    <submittedName>
        <fullName evidence="2">Uncharacterized protein</fullName>
    </submittedName>
</protein>
<evidence type="ECO:0000313" key="3">
    <source>
        <dbReference type="Proteomes" id="UP001501523"/>
    </source>
</evidence>